<proteinExistence type="predicted"/>
<accession>A0A2A5T2P4</accession>
<sequence length="37" mass="4050">MCILPDGARYSTYGQLLIIQGSNACLLGEEERTTFAN</sequence>
<keyword evidence="2" id="KW-1185">Reference proteome</keyword>
<dbReference type="EMBL" id="NBYY01000020">
    <property type="protein sequence ID" value="PCS22445.1"/>
    <property type="molecule type" value="Genomic_DNA"/>
</dbReference>
<evidence type="ECO:0000313" key="2">
    <source>
        <dbReference type="Proteomes" id="UP000219020"/>
    </source>
</evidence>
<comment type="caution">
    <text evidence="1">The sequence shown here is derived from an EMBL/GenBank/DDBJ whole genome shotgun (WGS) entry which is preliminary data.</text>
</comment>
<protein>
    <submittedName>
        <fullName evidence="1">Uncharacterized protein</fullName>
    </submittedName>
</protein>
<gene>
    <name evidence="1" type="ORF">BTN49_1971</name>
</gene>
<dbReference type="AlphaFoldDB" id="A0A2A5T2P4"/>
<dbReference type="Proteomes" id="UP000219020">
    <property type="component" value="Unassembled WGS sequence"/>
</dbReference>
<name>A0A2A5T2P4_9GAMM</name>
<organism evidence="1 2">
    <name type="scientific">Candidatus Enterovibrio escicola</name>
    <dbReference type="NCBI Taxonomy" id="1927127"/>
    <lineage>
        <taxon>Bacteria</taxon>
        <taxon>Pseudomonadati</taxon>
        <taxon>Pseudomonadota</taxon>
        <taxon>Gammaproteobacteria</taxon>
        <taxon>Vibrionales</taxon>
        <taxon>Vibrionaceae</taxon>
        <taxon>Enterovibrio</taxon>
    </lineage>
</organism>
<evidence type="ECO:0000313" key="1">
    <source>
        <dbReference type="EMBL" id="PCS22445.1"/>
    </source>
</evidence>
<reference evidence="2" key="1">
    <citation type="submission" date="2017-04" db="EMBL/GenBank/DDBJ databases">
        <title>Genome evolution of the luminous symbionts of deep sea anglerfish.</title>
        <authorList>
            <person name="Hendry T.A."/>
        </authorList>
    </citation>
    <scope>NUCLEOTIDE SEQUENCE [LARGE SCALE GENOMIC DNA]</scope>
</reference>